<gene>
    <name evidence="7" type="ORF">B9Q01_08390</name>
</gene>
<evidence type="ECO:0000256" key="3">
    <source>
        <dbReference type="ARBA" id="ARBA00022737"/>
    </source>
</evidence>
<feature type="domain" description="4Fe-4S ferredoxin-type" evidence="6">
    <location>
        <begin position="2"/>
        <end position="31"/>
    </location>
</feature>
<keyword evidence="2" id="KW-0479">Metal-binding</keyword>
<dbReference type="Proteomes" id="UP000240880">
    <property type="component" value="Unassembled WGS sequence"/>
</dbReference>
<dbReference type="GO" id="GO:0046872">
    <property type="term" value="F:metal ion binding"/>
    <property type="evidence" value="ECO:0007669"/>
    <property type="project" value="UniProtKB-KW"/>
</dbReference>
<protein>
    <recommendedName>
        <fullName evidence="6">4Fe-4S ferredoxin-type domain-containing protein</fullName>
    </recommendedName>
</protein>
<proteinExistence type="predicted"/>
<dbReference type="Pfam" id="PF02754">
    <property type="entry name" value="CCG"/>
    <property type="match status" value="2"/>
</dbReference>
<dbReference type="Gene3D" id="1.10.1060.10">
    <property type="entry name" value="Alpha-helical ferredoxin"/>
    <property type="match status" value="1"/>
</dbReference>
<keyword evidence="5" id="KW-0411">Iron-sulfur</keyword>
<accession>A0A2R6A7L4</accession>
<dbReference type="GO" id="GO:0016491">
    <property type="term" value="F:oxidoreductase activity"/>
    <property type="evidence" value="ECO:0007669"/>
    <property type="project" value="UniProtKB-ARBA"/>
</dbReference>
<comment type="caution">
    <text evidence="7">The sequence shown here is derived from an EMBL/GenBank/DDBJ whole genome shotgun (WGS) entry which is preliminary data.</text>
</comment>
<keyword evidence="1" id="KW-0004">4Fe-4S</keyword>
<evidence type="ECO:0000256" key="5">
    <source>
        <dbReference type="ARBA" id="ARBA00023014"/>
    </source>
</evidence>
<dbReference type="Pfam" id="PF13183">
    <property type="entry name" value="Fer4_8"/>
    <property type="match status" value="1"/>
</dbReference>
<dbReference type="EMBL" id="NEXC01000083">
    <property type="protein sequence ID" value="PSN82315.1"/>
    <property type="molecule type" value="Genomic_DNA"/>
</dbReference>
<dbReference type="AlphaFoldDB" id="A0A2R6A7L4"/>
<keyword evidence="4" id="KW-0408">Iron</keyword>
<dbReference type="PANTHER" id="PTHR32479">
    <property type="entry name" value="GLYCOLATE OXIDASE IRON-SULFUR SUBUNIT"/>
    <property type="match status" value="1"/>
</dbReference>
<dbReference type="PROSITE" id="PS00198">
    <property type="entry name" value="4FE4S_FER_1"/>
    <property type="match status" value="2"/>
</dbReference>
<keyword evidence="3" id="KW-0677">Repeat</keyword>
<evidence type="ECO:0000256" key="4">
    <source>
        <dbReference type="ARBA" id="ARBA00023004"/>
    </source>
</evidence>
<dbReference type="InterPro" id="IPR004017">
    <property type="entry name" value="Cys_rich_dom"/>
</dbReference>
<dbReference type="PROSITE" id="PS51379">
    <property type="entry name" value="4FE4S_FER_2"/>
    <property type="match status" value="2"/>
</dbReference>
<dbReference type="PANTHER" id="PTHR32479:SF19">
    <property type="entry name" value="ANAEROBIC GLYCEROL-3-PHOSPHATE DEHYDROGENASE SUBUNIT C"/>
    <property type="match status" value="1"/>
</dbReference>
<dbReference type="SUPFAM" id="SSF54862">
    <property type="entry name" value="4Fe-4S ferredoxins"/>
    <property type="match status" value="1"/>
</dbReference>
<feature type="domain" description="4Fe-4S ferredoxin-type" evidence="6">
    <location>
        <begin position="44"/>
        <end position="67"/>
    </location>
</feature>
<dbReference type="InterPro" id="IPR017896">
    <property type="entry name" value="4Fe4S_Fe-S-bd"/>
</dbReference>
<organism evidence="7 8">
    <name type="scientific">Candidatus Marsarchaeota G1 archaeon OSP_D</name>
    <dbReference type="NCBI Taxonomy" id="1978155"/>
    <lineage>
        <taxon>Archaea</taxon>
        <taxon>Candidatus Marsarchaeota</taxon>
        <taxon>Candidatus Marsarchaeota group 1</taxon>
    </lineage>
</organism>
<reference evidence="7 8" key="1">
    <citation type="submission" date="2017-04" db="EMBL/GenBank/DDBJ databases">
        <title>Novel microbial lineages endemic to geothermal iron-oxide mats fill important gaps in the evolutionary history of Archaea.</title>
        <authorList>
            <person name="Jay Z.J."/>
            <person name="Beam J.P."/>
            <person name="Dlakic M."/>
            <person name="Rusch D.B."/>
            <person name="Kozubal M.A."/>
            <person name="Inskeep W.P."/>
        </authorList>
    </citation>
    <scope>NUCLEOTIDE SEQUENCE [LARGE SCALE GENOMIC DNA]</scope>
    <source>
        <strain evidence="7">OSP_D</strain>
    </source>
</reference>
<evidence type="ECO:0000313" key="8">
    <source>
        <dbReference type="Proteomes" id="UP000240880"/>
    </source>
</evidence>
<dbReference type="InterPro" id="IPR017900">
    <property type="entry name" value="4Fe4S_Fe_S_CS"/>
</dbReference>
<evidence type="ECO:0000256" key="1">
    <source>
        <dbReference type="ARBA" id="ARBA00022485"/>
    </source>
</evidence>
<dbReference type="InterPro" id="IPR009051">
    <property type="entry name" value="Helical_ferredxn"/>
</dbReference>
<evidence type="ECO:0000256" key="2">
    <source>
        <dbReference type="ARBA" id="ARBA00022723"/>
    </source>
</evidence>
<sequence>MQKAKELAKRCVHCGFCLEVCPTYVVTRSEVHSPRGRIAAVSLGFDSVGIDTCVFCRRCEEACPSGVEFGKLMSFTRKPNLLELSVHRALENPKELYHTLLLAKRFSFLPWSKRIAEFIPEPQEPFEYEDEGASLNLFAGCLAPVLFQSSVKNALQFFKAKHKVRLINGCCGLAHYSEGERERAYLLAKELEKRSKGGVVVSLPSNCSAFIKGYGEFGLSVHCYDFCEYLVSFDLPKVELTLTVHDPCHSKIAGLSVYTREVLRKMGVQIVEMDDPSFECGAGGGYFVKQTELSDAILSEKTKKLQATGCETVVSNNFACSLALRRAGFKTLHVADLLR</sequence>
<evidence type="ECO:0000313" key="7">
    <source>
        <dbReference type="EMBL" id="PSN82315.1"/>
    </source>
</evidence>
<name>A0A2R6A7L4_9ARCH</name>
<evidence type="ECO:0000259" key="6">
    <source>
        <dbReference type="PROSITE" id="PS51379"/>
    </source>
</evidence>
<dbReference type="GO" id="GO:0051539">
    <property type="term" value="F:4 iron, 4 sulfur cluster binding"/>
    <property type="evidence" value="ECO:0007669"/>
    <property type="project" value="UniProtKB-KW"/>
</dbReference>